<sequence length="188" mass="21294">MFSKPFFPKLSTKHLVSLAMLMALSIVVGKLSIPIIPQQLVISLTFIVSTMIGAIGGPAYGFIILALIDLIDMMTAGTANFIIWWTLLEAVQGALYGFFFYRKPLSWTSKKDWVYVSVATLIIMGIGSFIFTPLLIQIYYKVPIAAQFISGRWLKIFEIPIRVILTMLVMTQLQKLRDWRQLTDINPK</sequence>
<dbReference type="STRING" id="873449.STRCR_1104"/>
<dbReference type="RefSeq" id="WP_004229534.1">
    <property type="nucleotide sequence ID" value="NZ_AEUV02000002.1"/>
</dbReference>
<dbReference type="Pfam" id="PF07155">
    <property type="entry name" value="ECF-ribofla_trS"/>
    <property type="match status" value="1"/>
</dbReference>
<dbReference type="OrthoDB" id="2243574at2"/>
<keyword evidence="3" id="KW-1185">Reference proteome</keyword>
<organism evidence="2 3">
    <name type="scientific">Streptococcus criceti HS-6</name>
    <dbReference type="NCBI Taxonomy" id="873449"/>
    <lineage>
        <taxon>Bacteria</taxon>
        <taxon>Bacillati</taxon>
        <taxon>Bacillota</taxon>
        <taxon>Bacilli</taxon>
        <taxon>Lactobacillales</taxon>
        <taxon>Streptococcaceae</taxon>
        <taxon>Streptococcus</taxon>
    </lineage>
</organism>
<name>G5JTK7_STRCG</name>
<accession>G5JTK7</accession>
<dbReference type="InterPro" id="IPR030949">
    <property type="entry name" value="ECF_S_folate_fam"/>
</dbReference>
<feature type="transmembrane region" description="Helical" evidence="1">
    <location>
        <begin position="82"/>
        <end position="101"/>
    </location>
</feature>
<evidence type="ECO:0008006" key="4">
    <source>
        <dbReference type="Google" id="ProtNLM"/>
    </source>
</evidence>
<dbReference type="eggNOG" id="ENOG5033E5K">
    <property type="taxonomic scope" value="Bacteria"/>
</dbReference>
<keyword evidence="1" id="KW-0472">Membrane</keyword>
<dbReference type="AlphaFoldDB" id="G5JTK7"/>
<dbReference type="InterPro" id="IPR009825">
    <property type="entry name" value="ECF_substrate-spec-like"/>
</dbReference>
<dbReference type="GO" id="GO:0016020">
    <property type="term" value="C:membrane"/>
    <property type="evidence" value="ECO:0007669"/>
    <property type="project" value="InterPro"/>
</dbReference>
<keyword evidence="1" id="KW-1133">Transmembrane helix</keyword>
<protein>
    <recommendedName>
        <fullName evidence="4">Folate transporter FolT</fullName>
    </recommendedName>
</protein>
<dbReference type="EMBL" id="AEUV02000002">
    <property type="protein sequence ID" value="EHI75270.1"/>
    <property type="molecule type" value="Genomic_DNA"/>
</dbReference>
<evidence type="ECO:0000313" key="2">
    <source>
        <dbReference type="EMBL" id="EHI75270.1"/>
    </source>
</evidence>
<evidence type="ECO:0000313" key="3">
    <source>
        <dbReference type="Proteomes" id="UP000004322"/>
    </source>
</evidence>
<comment type="caution">
    <text evidence="2">The sequence shown here is derived from an EMBL/GenBank/DDBJ whole genome shotgun (WGS) entry which is preliminary data.</text>
</comment>
<reference evidence="2" key="1">
    <citation type="submission" date="2011-07" db="EMBL/GenBank/DDBJ databases">
        <authorList>
            <person name="Stanhope M.J."/>
            <person name="Durkin A.S."/>
            <person name="Hostetler J."/>
            <person name="Kim M."/>
            <person name="Radune D."/>
            <person name="Singh I."/>
            <person name="Town C.D."/>
        </authorList>
    </citation>
    <scope>NUCLEOTIDE SEQUENCE [LARGE SCALE GENOMIC DNA]</scope>
    <source>
        <strain evidence="2">HS-6</strain>
    </source>
</reference>
<feature type="transmembrane region" description="Helical" evidence="1">
    <location>
        <begin position="15"/>
        <end position="33"/>
    </location>
</feature>
<proteinExistence type="predicted"/>
<dbReference type="NCBIfam" id="TIGR04518">
    <property type="entry name" value="ECF_S_folT_fam"/>
    <property type="match status" value="1"/>
</dbReference>
<feature type="transmembrane region" description="Helical" evidence="1">
    <location>
        <begin position="113"/>
        <end position="140"/>
    </location>
</feature>
<feature type="transmembrane region" description="Helical" evidence="1">
    <location>
        <begin position="40"/>
        <end position="70"/>
    </location>
</feature>
<dbReference type="Gene3D" id="1.10.1760.20">
    <property type="match status" value="1"/>
</dbReference>
<dbReference type="Proteomes" id="UP000004322">
    <property type="component" value="Unassembled WGS sequence"/>
</dbReference>
<keyword evidence="1" id="KW-0812">Transmembrane</keyword>
<evidence type="ECO:0000256" key="1">
    <source>
        <dbReference type="SAM" id="Phobius"/>
    </source>
</evidence>
<gene>
    <name evidence="2" type="ORF">STRCR_1104</name>
</gene>